<protein>
    <recommendedName>
        <fullName evidence="2">Calcineurin-like phosphoesterase domain-containing protein</fullName>
    </recommendedName>
</protein>
<dbReference type="InterPro" id="IPR029052">
    <property type="entry name" value="Metallo-depent_PP-like"/>
</dbReference>
<dbReference type="AlphaFoldDB" id="X1U497"/>
<dbReference type="PANTHER" id="PTHR36303">
    <property type="entry name" value="2',3'-CYCLIC-NUCLEOTIDE 2'-PHOSPHODIESTERASE"/>
    <property type="match status" value="1"/>
</dbReference>
<proteinExistence type="predicted"/>
<sequence>MKLNILCIGDIVGRPGRRIVADKLKRLVKELSIDCVIANAENAAGGSGLTPQIYNKLLRYGVNLITLGDHTYRKRDIIKTLEVADNIA</sequence>
<dbReference type="Pfam" id="PF13277">
    <property type="entry name" value="YmdB"/>
    <property type="match status" value="1"/>
</dbReference>
<dbReference type="EMBL" id="BARW01033686">
    <property type="protein sequence ID" value="GAJ12398.1"/>
    <property type="molecule type" value="Genomic_DNA"/>
</dbReference>
<feature type="non-terminal residue" evidence="1">
    <location>
        <position position="88"/>
    </location>
</feature>
<dbReference type="SUPFAM" id="SSF56300">
    <property type="entry name" value="Metallo-dependent phosphatases"/>
    <property type="match status" value="1"/>
</dbReference>
<dbReference type="Gene3D" id="3.60.21.10">
    <property type="match status" value="1"/>
</dbReference>
<evidence type="ECO:0000313" key="1">
    <source>
        <dbReference type="EMBL" id="GAJ12398.1"/>
    </source>
</evidence>
<dbReference type="GO" id="GO:0004113">
    <property type="term" value="F:2',3'-cyclic-nucleotide 3'-phosphodiesterase activity"/>
    <property type="evidence" value="ECO:0007669"/>
    <property type="project" value="TreeGrafter"/>
</dbReference>
<name>X1U497_9ZZZZ</name>
<dbReference type="PANTHER" id="PTHR36303:SF1">
    <property type="entry name" value="2',3'-CYCLIC-NUCLEOTIDE 2'-PHOSPHODIESTERASE"/>
    <property type="match status" value="1"/>
</dbReference>
<organism evidence="1">
    <name type="scientific">marine sediment metagenome</name>
    <dbReference type="NCBI Taxonomy" id="412755"/>
    <lineage>
        <taxon>unclassified sequences</taxon>
        <taxon>metagenomes</taxon>
        <taxon>ecological metagenomes</taxon>
    </lineage>
</organism>
<gene>
    <name evidence="1" type="ORF">S12H4_52990</name>
</gene>
<reference evidence="1" key="1">
    <citation type="journal article" date="2014" name="Front. Microbiol.">
        <title>High frequency of phylogenetically diverse reductive dehalogenase-homologous genes in deep subseafloor sedimentary metagenomes.</title>
        <authorList>
            <person name="Kawai M."/>
            <person name="Futagami T."/>
            <person name="Toyoda A."/>
            <person name="Takaki Y."/>
            <person name="Nishi S."/>
            <person name="Hori S."/>
            <person name="Arai W."/>
            <person name="Tsubouchi T."/>
            <person name="Morono Y."/>
            <person name="Uchiyama I."/>
            <person name="Ito T."/>
            <person name="Fujiyama A."/>
            <person name="Inagaki F."/>
            <person name="Takami H."/>
        </authorList>
    </citation>
    <scope>NUCLEOTIDE SEQUENCE</scope>
    <source>
        <strain evidence="1">Expedition CK06-06</strain>
    </source>
</reference>
<comment type="caution">
    <text evidence="1">The sequence shown here is derived from an EMBL/GenBank/DDBJ whole genome shotgun (WGS) entry which is preliminary data.</text>
</comment>
<dbReference type="InterPro" id="IPR005235">
    <property type="entry name" value="YmdB-like"/>
</dbReference>
<accession>X1U497</accession>
<evidence type="ECO:0008006" key="2">
    <source>
        <dbReference type="Google" id="ProtNLM"/>
    </source>
</evidence>